<feature type="transmembrane region" description="Helical" evidence="7">
    <location>
        <begin position="40"/>
        <end position="61"/>
    </location>
</feature>
<name>A0A1H2Z9H3_9FIRM</name>
<feature type="transmembrane region" description="Helical" evidence="7">
    <location>
        <begin position="161"/>
        <end position="181"/>
    </location>
</feature>
<feature type="transmembrane region" description="Helical" evidence="7">
    <location>
        <begin position="355"/>
        <end position="376"/>
    </location>
</feature>
<dbReference type="Proteomes" id="UP000198828">
    <property type="component" value="Unassembled WGS sequence"/>
</dbReference>
<evidence type="ECO:0000313" key="9">
    <source>
        <dbReference type="EMBL" id="SDX13986.1"/>
    </source>
</evidence>
<feature type="transmembrane region" description="Helical" evidence="7">
    <location>
        <begin position="330"/>
        <end position="349"/>
    </location>
</feature>
<dbReference type="Gene3D" id="1.20.1250.20">
    <property type="entry name" value="MFS general substrate transporter like domains"/>
    <property type="match status" value="2"/>
</dbReference>
<dbReference type="GO" id="GO:0022857">
    <property type="term" value="F:transmembrane transporter activity"/>
    <property type="evidence" value="ECO:0007669"/>
    <property type="project" value="InterPro"/>
</dbReference>
<protein>
    <submittedName>
        <fullName evidence="9">Predicted arabinose efflux permease, MFS family</fullName>
    </submittedName>
</protein>
<evidence type="ECO:0000256" key="5">
    <source>
        <dbReference type="ARBA" id="ARBA00022989"/>
    </source>
</evidence>
<dbReference type="InterPro" id="IPR020846">
    <property type="entry name" value="MFS_dom"/>
</dbReference>
<keyword evidence="5 7" id="KW-1133">Transmembrane helix</keyword>
<dbReference type="OrthoDB" id="65739at2"/>
<feature type="transmembrane region" description="Helical" evidence="7">
    <location>
        <begin position="12"/>
        <end position="34"/>
    </location>
</feature>
<keyword evidence="3" id="KW-1003">Cell membrane</keyword>
<evidence type="ECO:0000256" key="2">
    <source>
        <dbReference type="ARBA" id="ARBA00022448"/>
    </source>
</evidence>
<dbReference type="CDD" id="cd17325">
    <property type="entry name" value="MFS_MdtG_SLC18_like"/>
    <property type="match status" value="1"/>
</dbReference>
<organism evidence="9 10">
    <name type="scientific">Tepidimicrobium xylanilyticum</name>
    <dbReference type="NCBI Taxonomy" id="1123352"/>
    <lineage>
        <taxon>Bacteria</taxon>
        <taxon>Bacillati</taxon>
        <taxon>Bacillota</taxon>
        <taxon>Tissierellia</taxon>
        <taxon>Tissierellales</taxon>
        <taxon>Tepidimicrobiaceae</taxon>
        <taxon>Tepidimicrobium</taxon>
    </lineage>
</organism>
<evidence type="ECO:0000256" key="7">
    <source>
        <dbReference type="SAM" id="Phobius"/>
    </source>
</evidence>
<feature type="transmembrane region" description="Helical" evidence="7">
    <location>
        <begin position="202"/>
        <end position="223"/>
    </location>
</feature>
<feature type="transmembrane region" description="Helical" evidence="7">
    <location>
        <begin position="266"/>
        <end position="283"/>
    </location>
</feature>
<reference evidence="9 10" key="1">
    <citation type="submission" date="2016-10" db="EMBL/GenBank/DDBJ databases">
        <authorList>
            <person name="de Groot N.N."/>
        </authorList>
    </citation>
    <scope>NUCLEOTIDE SEQUENCE [LARGE SCALE GENOMIC DNA]</scope>
    <source>
        <strain evidence="9 10">DSM 23310</strain>
    </source>
</reference>
<dbReference type="GO" id="GO:0005886">
    <property type="term" value="C:plasma membrane"/>
    <property type="evidence" value="ECO:0007669"/>
    <property type="project" value="UniProtKB-SubCell"/>
</dbReference>
<dbReference type="InterPro" id="IPR001958">
    <property type="entry name" value="Tet-R_TetA/multi-R_MdtG-like"/>
</dbReference>
<dbReference type="RefSeq" id="WP_093752877.1">
    <property type="nucleotide sequence ID" value="NZ_BSYN01000003.1"/>
</dbReference>
<dbReference type="SUPFAM" id="SSF103473">
    <property type="entry name" value="MFS general substrate transporter"/>
    <property type="match status" value="1"/>
</dbReference>
<dbReference type="PANTHER" id="PTHR43414:SF6">
    <property type="entry name" value="MULTIDRUG RESISTANCE PROTEIN MDTG"/>
    <property type="match status" value="1"/>
</dbReference>
<sequence>MDYLKALKKTAFYISFPFSIIGFFLPVYAYSIGISVMELGFIYSAFSLFTILMRPAVGLLIDKKGRKIGVVLGIFFYCLVNLFLFIGDDFIHLFAVRTFQGIASSFLWISMDTIISDISHEGNRSENFGIIDESLNRGDFLGAFIGFTIIFNNLFRNSFKAVFFLYLITSLISLFYAIFKIEETISLKKSYKENLASNNKSFNLFLILMGLTAFVSNLTGHIYLVYVRENITDKLYLISYLFIPGAILSMFLPNKLGKISDKYDRRKILSIGILMLGFLYLLIPSAKDYYYFMVINVLISIVSMFCEPAEYALVIDIVGENQRGKSYGKYKLALGLGGMLGPILGAFIYEQIGDIFVFYVKGLMLIGLSILTYKLLNKKAPLIETKNVRSTS</sequence>
<accession>A0A1H2Z9H3</accession>
<keyword evidence="2" id="KW-0813">Transport</keyword>
<keyword evidence="6 7" id="KW-0472">Membrane</keyword>
<evidence type="ECO:0000256" key="4">
    <source>
        <dbReference type="ARBA" id="ARBA00022692"/>
    </source>
</evidence>
<feature type="domain" description="Major facilitator superfamily (MFS) profile" evidence="8">
    <location>
        <begin position="3"/>
        <end position="380"/>
    </location>
</feature>
<dbReference type="EMBL" id="FNNG01000007">
    <property type="protein sequence ID" value="SDX13986.1"/>
    <property type="molecule type" value="Genomic_DNA"/>
</dbReference>
<evidence type="ECO:0000256" key="6">
    <source>
        <dbReference type="ARBA" id="ARBA00023136"/>
    </source>
</evidence>
<dbReference type="PRINTS" id="PR01035">
    <property type="entry name" value="TCRTETA"/>
</dbReference>
<comment type="subcellular location">
    <subcellularLocation>
        <location evidence="1">Cell membrane</location>
        <topology evidence="1">Multi-pass membrane protein</topology>
    </subcellularLocation>
</comment>
<feature type="transmembrane region" description="Helical" evidence="7">
    <location>
        <begin position="68"/>
        <end position="87"/>
    </location>
</feature>
<dbReference type="InterPro" id="IPR011701">
    <property type="entry name" value="MFS"/>
</dbReference>
<dbReference type="PANTHER" id="PTHR43414">
    <property type="entry name" value="MULTIDRUG RESISTANCE PROTEIN MDTG"/>
    <property type="match status" value="1"/>
</dbReference>
<evidence type="ECO:0000313" key="10">
    <source>
        <dbReference type="Proteomes" id="UP000198828"/>
    </source>
</evidence>
<feature type="transmembrane region" description="Helical" evidence="7">
    <location>
        <begin position="138"/>
        <end position="155"/>
    </location>
</feature>
<evidence type="ECO:0000256" key="3">
    <source>
        <dbReference type="ARBA" id="ARBA00022475"/>
    </source>
</evidence>
<dbReference type="PROSITE" id="PS50850">
    <property type="entry name" value="MFS"/>
    <property type="match status" value="1"/>
</dbReference>
<proteinExistence type="predicted"/>
<evidence type="ECO:0000256" key="1">
    <source>
        <dbReference type="ARBA" id="ARBA00004651"/>
    </source>
</evidence>
<gene>
    <name evidence="9" type="ORF">SAMN05660923_01765</name>
</gene>
<evidence type="ECO:0000259" key="8">
    <source>
        <dbReference type="PROSITE" id="PS50850"/>
    </source>
</evidence>
<keyword evidence="10" id="KW-1185">Reference proteome</keyword>
<dbReference type="InterPro" id="IPR036259">
    <property type="entry name" value="MFS_trans_sf"/>
</dbReference>
<dbReference type="AlphaFoldDB" id="A0A1H2Z9H3"/>
<dbReference type="Pfam" id="PF07690">
    <property type="entry name" value="MFS_1"/>
    <property type="match status" value="1"/>
</dbReference>
<feature type="transmembrane region" description="Helical" evidence="7">
    <location>
        <begin position="235"/>
        <end position="254"/>
    </location>
</feature>
<keyword evidence="4 7" id="KW-0812">Transmembrane</keyword>